<dbReference type="Pfam" id="PF02563">
    <property type="entry name" value="Poly_export"/>
    <property type="match status" value="1"/>
</dbReference>
<dbReference type="RefSeq" id="WP_310470622.1">
    <property type="nucleotide sequence ID" value="NZ_CP136522.1"/>
</dbReference>
<evidence type="ECO:0000313" key="4">
    <source>
        <dbReference type="EMBL" id="WOT06348.1"/>
    </source>
</evidence>
<dbReference type="Gene3D" id="3.30.1950.10">
    <property type="entry name" value="wza like domain"/>
    <property type="match status" value="1"/>
</dbReference>
<name>A0ABZ0K3D1_9GAMM</name>
<feature type="domain" description="Polysaccharide export protein N-terminal" evidence="3">
    <location>
        <begin position="121"/>
        <end position="191"/>
    </location>
</feature>
<evidence type="ECO:0000256" key="1">
    <source>
        <dbReference type="ARBA" id="ARBA00022729"/>
    </source>
</evidence>
<dbReference type="PANTHER" id="PTHR33619">
    <property type="entry name" value="POLYSACCHARIDE EXPORT PROTEIN GFCE-RELATED"/>
    <property type="match status" value="1"/>
</dbReference>
<evidence type="ECO:0000256" key="2">
    <source>
        <dbReference type="SAM" id="MobiDB-lite"/>
    </source>
</evidence>
<keyword evidence="5" id="KW-1185">Reference proteome</keyword>
<evidence type="ECO:0000313" key="5">
    <source>
        <dbReference type="Proteomes" id="UP001529491"/>
    </source>
</evidence>
<organism evidence="4 5">
    <name type="scientific">Shewanella youngdeokensis</name>
    <dbReference type="NCBI Taxonomy" id="2999068"/>
    <lineage>
        <taxon>Bacteria</taxon>
        <taxon>Pseudomonadati</taxon>
        <taxon>Pseudomonadota</taxon>
        <taxon>Gammaproteobacteria</taxon>
        <taxon>Alteromonadales</taxon>
        <taxon>Shewanellaceae</taxon>
        <taxon>Shewanella</taxon>
    </lineage>
</organism>
<sequence>MDCNHSLNQPMTAAYGAQQTRSGANSLPAKRQLNAFSALLLMAIATALTGCVLPGHPEEAQICDSVEDDMTQCHFYDSDTPYMRSKTTKRAPKVISQMPNSPLGTTWLMDSTKAQRAVNLPKNIRLSVGDRVKVNILNGQEFSGSVEVNNDGYIYLPYLDPIHAKGLEVKQLSNAIAQHLVEADFMLKNSVRLSITPIKWAPVQVTVSGGVFEPGQHQINKKTDTEIKDDDAGHSGDQAAERSIAAALRASGGVRPDANISEIMVIRDQHTFKLDLSGVIHGYPVPAMTLMSGDHIHVPQHDYFDDALARPSQITAPGIKVFLSNLTQPATSNSQSAVDTDTTRFPYGTRLLNGAIAANCVGGAQTTNASRHILLFTKNPLTAEVDVVERSIDSLIRHSWETGMNPILMPGDGIACYDSRVTNIREIARSVTEIFVPATLVEIL</sequence>
<dbReference type="Gene3D" id="3.10.560.10">
    <property type="entry name" value="Outer membrane lipoprotein wza domain like"/>
    <property type="match status" value="1"/>
</dbReference>
<proteinExistence type="predicted"/>
<reference evidence="4 5" key="1">
    <citation type="submission" date="2023-10" db="EMBL/GenBank/DDBJ databases">
        <title>Complete genome sequence of Shewanella sp. DAU334.</title>
        <authorList>
            <person name="Lee Y.-S."/>
            <person name="Jeong H.-R."/>
            <person name="Hwang E.-J."/>
            <person name="Choi Y.-L."/>
            <person name="Kim G.-D."/>
        </authorList>
    </citation>
    <scope>NUCLEOTIDE SEQUENCE [LARGE SCALE GENOMIC DNA]</scope>
    <source>
        <strain evidence="4 5">DAU334</strain>
    </source>
</reference>
<dbReference type="Proteomes" id="UP001529491">
    <property type="component" value="Chromosome"/>
</dbReference>
<accession>A0ABZ0K3D1</accession>
<protein>
    <submittedName>
        <fullName evidence="4">Polysaccharide biosynthesis/export family protein</fullName>
    </submittedName>
</protein>
<gene>
    <name evidence="4" type="ORF">RGE70_06000</name>
</gene>
<dbReference type="InterPro" id="IPR003715">
    <property type="entry name" value="Poly_export_N"/>
</dbReference>
<dbReference type="InterPro" id="IPR049712">
    <property type="entry name" value="Poly_export"/>
</dbReference>
<feature type="region of interest" description="Disordered" evidence="2">
    <location>
        <begin position="214"/>
        <end position="239"/>
    </location>
</feature>
<keyword evidence="1" id="KW-0732">Signal</keyword>
<dbReference type="EMBL" id="CP136522">
    <property type="protein sequence ID" value="WOT06348.1"/>
    <property type="molecule type" value="Genomic_DNA"/>
</dbReference>
<feature type="compositionally biased region" description="Basic and acidic residues" evidence="2">
    <location>
        <begin position="221"/>
        <end position="234"/>
    </location>
</feature>
<dbReference type="PANTHER" id="PTHR33619:SF3">
    <property type="entry name" value="POLYSACCHARIDE EXPORT PROTEIN GFCE-RELATED"/>
    <property type="match status" value="1"/>
</dbReference>
<evidence type="ECO:0000259" key="3">
    <source>
        <dbReference type="Pfam" id="PF02563"/>
    </source>
</evidence>